<feature type="compositionally biased region" description="Basic residues" evidence="1">
    <location>
        <begin position="38"/>
        <end position="47"/>
    </location>
</feature>
<feature type="chain" id="PRO_5022214099" evidence="2">
    <location>
        <begin position="27"/>
        <end position="98"/>
    </location>
</feature>
<evidence type="ECO:0000256" key="1">
    <source>
        <dbReference type="SAM" id="MobiDB-lite"/>
    </source>
</evidence>
<feature type="signal peptide" evidence="2">
    <location>
        <begin position="1"/>
        <end position="26"/>
    </location>
</feature>
<accession>A0A517Y8Z9</accession>
<dbReference type="Proteomes" id="UP000315017">
    <property type="component" value="Chromosome"/>
</dbReference>
<sequence length="98" mass="10142" precursor="true">MKSLLCTLFAITALSVGGLFTTSAVAAGGGYGGHYGGHGHKSGHGHNIHGNQNHGGQHNHGGNYPTYSGGYGYGGYPNQYQQNGVYLRGSNFGVRIGF</sequence>
<keyword evidence="2" id="KW-0732">Signal</keyword>
<dbReference type="AlphaFoldDB" id="A0A517Y8Z9"/>
<keyword evidence="4" id="KW-1185">Reference proteome</keyword>
<name>A0A517Y8Z9_9BACT</name>
<evidence type="ECO:0000313" key="3">
    <source>
        <dbReference type="EMBL" id="QDU26717.1"/>
    </source>
</evidence>
<evidence type="ECO:0000256" key="2">
    <source>
        <dbReference type="SAM" id="SignalP"/>
    </source>
</evidence>
<dbReference type="RefSeq" id="WP_145087511.1">
    <property type="nucleotide sequence ID" value="NZ_CP036274.1"/>
</dbReference>
<feature type="compositionally biased region" description="Low complexity" evidence="1">
    <location>
        <begin position="48"/>
        <end position="61"/>
    </location>
</feature>
<proteinExistence type="predicted"/>
<gene>
    <name evidence="3" type="ORF">ETAA8_17980</name>
</gene>
<organism evidence="3 4">
    <name type="scientific">Anatilimnocola aggregata</name>
    <dbReference type="NCBI Taxonomy" id="2528021"/>
    <lineage>
        <taxon>Bacteria</taxon>
        <taxon>Pseudomonadati</taxon>
        <taxon>Planctomycetota</taxon>
        <taxon>Planctomycetia</taxon>
        <taxon>Pirellulales</taxon>
        <taxon>Pirellulaceae</taxon>
        <taxon>Anatilimnocola</taxon>
    </lineage>
</organism>
<feature type="region of interest" description="Disordered" evidence="1">
    <location>
        <begin position="38"/>
        <end position="61"/>
    </location>
</feature>
<evidence type="ECO:0000313" key="4">
    <source>
        <dbReference type="Proteomes" id="UP000315017"/>
    </source>
</evidence>
<protein>
    <submittedName>
        <fullName evidence="3">Uncharacterized protein</fullName>
    </submittedName>
</protein>
<dbReference type="KEGG" id="aagg:ETAA8_17980"/>
<dbReference type="EMBL" id="CP036274">
    <property type="protein sequence ID" value="QDU26717.1"/>
    <property type="molecule type" value="Genomic_DNA"/>
</dbReference>
<reference evidence="3 4" key="1">
    <citation type="submission" date="2019-02" db="EMBL/GenBank/DDBJ databases">
        <title>Deep-cultivation of Planctomycetes and their phenomic and genomic characterization uncovers novel biology.</title>
        <authorList>
            <person name="Wiegand S."/>
            <person name="Jogler M."/>
            <person name="Boedeker C."/>
            <person name="Pinto D."/>
            <person name="Vollmers J."/>
            <person name="Rivas-Marin E."/>
            <person name="Kohn T."/>
            <person name="Peeters S.H."/>
            <person name="Heuer A."/>
            <person name="Rast P."/>
            <person name="Oberbeckmann S."/>
            <person name="Bunk B."/>
            <person name="Jeske O."/>
            <person name="Meyerdierks A."/>
            <person name="Storesund J.E."/>
            <person name="Kallscheuer N."/>
            <person name="Luecker S."/>
            <person name="Lage O.M."/>
            <person name="Pohl T."/>
            <person name="Merkel B.J."/>
            <person name="Hornburger P."/>
            <person name="Mueller R.-W."/>
            <person name="Bruemmer F."/>
            <person name="Labrenz M."/>
            <person name="Spormann A.M."/>
            <person name="Op den Camp H."/>
            <person name="Overmann J."/>
            <person name="Amann R."/>
            <person name="Jetten M.S.M."/>
            <person name="Mascher T."/>
            <person name="Medema M.H."/>
            <person name="Devos D.P."/>
            <person name="Kaster A.-K."/>
            <person name="Ovreas L."/>
            <person name="Rohde M."/>
            <person name="Galperin M.Y."/>
            <person name="Jogler C."/>
        </authorList>
    </citation>
    <scope>NUCLEOTIDE SEQUENCE [LARGE SCALE GENOMIC DNA]</scope>
    <source>
        <strain evidence="3 4">ETA_A8</strain>
    </source>
</reference>